<dbReference type="EMBL" id="BLAD01000088">
    <property type="protein sequence ID" value="GES04843.1"/>
    <property type="molecule type" value="Genomic_DNA"/>
</dbReference>
<name>A0A5M3WCM3_9ACTN</name>
<proteinExistence type="predicted"/>
<dbReference type="InterPro" id="IPR023346">
    <property type="entry name" value="Lysozyme-like_dom_sf"/>
</dbReference>
<dbReference type="AlphaFoldDB" id="A0A5M3WCM3"/>
<dbReference type="SUPFAM" id="SSF53955">
    <property type="entry name" value="Lysozyme-like"/>
    <property type="match status" value="1"/>
</dbReference>
<sequence>MAVTVAVIAGGATYLVKTSIYNASLPPQIIDPAVLAGDFGTSAKIDALKAHAAAALQKEKIEAEREGRPALDPAKKPEQAPGGSGFPPIDFPSGSNPDPGSNKALGKQMTEAMGWSAEWGCLEKLWDKESHWNERAMNRYSGAYGIPQSLPGSKMASAGSDWQTNPATQIKWGLGYIKNRYGSPCGAWGHSQRVGWY</sequence>
<reference evidence="2 3" key="1">
    <citation type="submission" date="2019-10" db="EMBL/GenBank/DDBJ databases">
        <title>Whole genome shotgun sequence of Acrocarpospora corrugata NBRC 13972.</title>
        <authorList>
            <person name="Ichikawa N."/>
            <person name="Kimura A."/>
            <person name="Kitahashi Y."/>
            <person name="Komaki H."/>
            <person name="Oguchi A."/>
        </authorList>
    </citation>
    <scope>NUCLEOTIDE SEQUENCE [LARGE SCALE GENOMIC DNA]</scope>
    <source>
        <strain evidence="2 3">NBRC 13972</strain>
    </source>
</reference>
<organism evidence="2 3">
    <name type="scientific">Acrocarpospora corrugata</name>
    <dbReference type="NCBI Taxonomy" id="35763"/>
    <lineage>
        <taxon>Bacteria</taxon>
        <taxon>Bacillati</taxon>
        <taxon>Actinomycetota</taxon>
        <taxon>Actinomycetes</taxon>
        <taxon>Streptosporangiales</taxon>
        <taxon>Streptosporangiaceae</taxon>
        <taxon>Acrocarpospora</taxon>
    </lineage>
</organism>
<evidence type="ECO:0000256" key="1">
    <source>
        <dbReference type="SAM" id="MobiDB-lite"/>
    </source>
</evidence>
<gene>
    <name evidence="2" type="ORF">Acor_69110</name>
</gene>
<dbReference type="RefSeq" id="WP_246239500.1">
    <property type="nucleotide sequence ID" value="NZ_BAAABN010000035.1"/>
</dbReference>
<keyword evidence="3" id="KW-1185">Reference proteome</keyword>
<accession>A0A5M3WCM3</accession>
<dbReference type="Proteomes" id="UP000334990">
    <property type="component" value="Unassembled WGS sequence"/>
</dbReference>
<comment type="caution">
    <text evidence="2">The sequence shown here is derived from an EMBL/GenBank/DDBJ whole genome shotgun (WGS) entry which is preliminary data.</text>
</comment>
<feature type="region of interest" description="Disordered" evidence="1">
    <location>
        <begin position="62"/>
        <end position="107"/>
    </location>
</feature>
<feature type="compositionally biased region" description="Basic and acidic residues" evidence="1">
    <location>
        <begin position="62"/>
        <end position="78"/>
    </location>
</feature>
<protein>
    <submittedName>
        <fullName evidence="2">Uncharacterized protein</fullName>
    </submittedName>
</protein>
<evidence type="ECO:0000313" key="3">
    <source>
        <dbReference type="Proteomes" id="UP000334990"/>
    </source>
</evidence>
<evidence type="ECO:0000313" key="2">
    <source>
        <dbReference type="EMBL" id="GES04843.1"/>
    </source>
</evidence>